<accession>A0ABS7AKJ1</accession>
<proteinExistence type="predicted"/>
<organism evidence="2 3">
    <name type="scientific">Clostridium weizhouense</name>
    <dbReference type="NCBI Taxonomy" id="2859781"/>
    <lineage>
        <taxon>Bacteria</taxon>
        <taxon>Bacillati</taxon>
        <taxon>Bacillota</taxon>
        <taxon>Clostridia</taxon>
        <taxon>Eubacteriales</taxon>
        <taxon>Clostridiaceae</taxon>
        <taxon>Clostridium</taxon>
    </lineage>
</organism>
<dbReference type="EMBL" id="JAHXPT010000001">
    <property type="protein sequence ID" value="MBW6408941.1"/>
    <property type="molecule type" value="Genomic_DNA"/>
</dbReference>
<dbReference type="Pfam" id="PF13472">
    <property type="entry name" value="Lipase_GDSL_2"/>
    <property type="match status" value="1"/>
</dbReference>
<sequence length="187" mass="21340">MTKNIDLIFFGDSLTFGYGVSKKDSWVYKIQNSYENPSLNKGCNGDTTASMLTRYYRDVITYNPNKIFIMGGTNDLLLGRKIDTIIDNLELMIKDSIDINAKIILGIPPNIIGSMANRLFGSSPFYSYAEIELPKLRKAIINLCVNYNLSYIDFYLLTFNKKNFYLDGLHLNSHGNELMYKAAISYF</sequence>
<keyword evidence="3" id="KW-1185">Reference proteome</keyword>
<evidence type="ECO:0000313" key="2">
    <source>
        <dbReference type="EMBL" id="MBW6408941.1"/>
    </source>
</evidence>
<dbReference type="Proteomes" id="UP001519921">
    <property type="component" value="Unassembled WGS sequence"/>
</dbReference>
<protein>
    <submittedName>
        <fullName evidence="2">GDSL family lipase</fullName>
    </submittedName>
</protein>
<dbReference type="SUPFAM" id="SSF52266">
    <property type="entry name" value="SGNH hydrolase"/>
    <property type="match status" value="1"/>
</dbReference>
<gene>
    <name evidence="2" type="ORF">KYD98_02440</name>
</gene>
<evidence type="ECO:0000313" key="3">
    <source>
        <dbReference type="Proteomes" id="UP001519921"/>
    </source>
</evidence>
<dbReference type="InterPro" id="IPR036514">
    <property type="entry name" value="SGNH_hydro_sf"/>
</dbReference>
<dbReference type="Gene3D" id="3.40.50.1110">
    <property type="entry name" value="SGNH hydrolase"/>
    <property type="match status" value="1"/>
</dbReference>
<dbReference type="InterPro" id="IPR051532">
    <property type="entry name" value="Ester_Hydrolysis_Enzymes"/>
</dbReference>
<dbReference type="InterPro" id="IPR013830">
    <property type="entry name" value="SGNH_hydro"/>
</dbReference>
<comment type="caution">
    <text evidence="2">The sequence shown here is derived from an EMBL/GenBank/DDBJ whole genome shotgun (WGS) entry which is preliminary data.</text>
</comment>
<reference evidence="2 3" key="1">
    <citation type="submission" date="2021-07" db="EMBL/GenBank/DDBJ databases">
        <title>Clostridium weizhouense sp. nov., an anaerobic bacterium isolated from activated sludge of Petroleum wastewater.</title>
        <authorList>
            <person name="Li Q."/>
        </authorList>
    </citation>
    <scope>NUCLEOTIDE SEQUENCE [LARGE SCALE GENOMIC DNA]</scope>
    <source>
        <strain evidence="2 3">YB-6</strain>
    </source>
</reference>
<name>A0ABS7AKJ1_9CLOT</name>
<dbReference type="PANTHER" id="PTHR30383:SF5">
    <property type="entry name" value="SGNH HYDROLASE-TYPE ESTERASE DOMAIN-CONTAINING PROTEIN"/>
    <property type="match status" value="1"/>
</dbReference>
<feature type="domain" description="SGNH hydrolase-type esterase" evidence="1">
    <location>
        <begin position="9"/>
        <end position="178"/>
    </location>
</feature>
<dbReference type="RefSeq" id="WP_219777987.1">
    <property type="nucleotide sequence ID" value="NZ_JAHXPT010000001.1"/>
</dbReference>
<evidence type="ECO:0000259" key="1">
    <source>
        <dbReference type="Pfam" id="PF13472"/>
    </source>
</evidence>
<dbReference type="PANTHER" id="PTHR30383">
    <property type="entry name" value="THIOESTERASE 1/PROTEASE 1/LYSOPHOSPHOLIPASE L1"/>
    <property type="match status" value="1"/>
</dbReference>